<dbReference type="InterPro" id="IPR006175">
    <property type="entry name" value="YjgF/YER057c/UK114"/>
</dbReference>
<proteinExistence type="inferred from homology"/>
<keyword evidence="3" id="KW-1185">Reference proteome</keyword>
<dbReference type="Proteomes" id="UP001595075">
    <property type="component" value="Unassembled WGS sequence"/>
</dbReference>
<name>A0ABR4BTE5_9HELO</name>
<dbReference type="PANTHER" id="PTHR11803">
    <property type="entry name" value="2-IMINOBUTANOATE/2-IMINOPROPANOATE DEAMINASE RIDA"/>
    <property type="match status" value="1"/>
</dbReference>
<evidence type="ECO:0000256" key="1">
    <source>
        <dbReference type="ARBA" id="ARBA00010552"/>
    </source>
</evidence>
<protein>
    <recommendedName>
        <fullName evidence="4">YjgF-like protein</fullName>
    </recommendedName>
</protein>
<dbReference type="PANTHER" id="PTHR11803:SF58">
    <property type="entry name" value="PROTEIN HMF1-RELATED"/>
    <property type="match status" value="1"/>
</dbReference>
<evidence type="ECO:0008006" key="4">
    <source>
        <dbReference type="Google" id="ProtNLM"/>
    </source>
</evidence>
<evidence type="ECO:0000313" key="3">
    <source>
        <dbReference type="Proteomes" id="UP001595075"/>
    </source>
</evidence>
<reference evidence="2 3" key="1">
    <citation type="journal article" date="2024" name="Commun. Biol.">
        <title>Comparative genomic analysis of thermophilic fungi reveals convergent evolutionary adaptations and gene losses.</title>
        <authorList>
            <person name="Steindorff A.S."/>
            <person name="Aguilar-Pontes M.V."/>
            <person name="Robinson A.J."/>
            <person name="Andreopoulos B."/>
            <person name="LaButti K."/>
            <person name="Kuo A."/>
            <person name="Mondo S."/>
            <person name="Riley R."/>
            <person name="Otillar R."/>
            <person name="Haridas S."/>
            <person name="Lipzen A."/>
            <person name="Grimwood J."/>
            <person name="Schmutz J."/>
            <person name="Clum A."/>
            <person name="Reid I.D."/>
            <person name="Moisan M.C."/>
            <person name="Butler G."/>
            <person name="Nguyen T.T.M."/>
            <person name="Dewar K."/>
            <person name="Conant G."/>
            <person name="Drula E."/>
            <person name="Henrissat B."/>
            <person name="Hansel C."/>
            <person name="Singer S."/>
            <person name="Hutchinson M.I."/>
            <person name="de Vries R.P."/>
            <person name="Natvig D.O."/>
            <person name="Powell A.J."/>
            <person name="Tsang A."/>
            <person name="Grigoriev I.V."/>
        </authorList>
    </citation>
    <scope>NUCLEOTIDE SEQUENCE [LARGE SCALE GENOMIC DNA]</scope>
    <source>
        <strain evidence="2 3">CBS 494.80</strain>
    </source>
</reference>
<comment type="caution">
    <text evidence="2">The sequence shown here is derived from an EMBL/GenBank/DDBJ whole genome shotgun (WGS) entry which is preliminary data.</text>
</comment>
<dbReference type="Gene3D" id="3.30.1330.40">
    <property type="entry name" value="RutC-like"/>
    <property type="match status" value="1"/>
</dbReference>
<dbReference type="CDD" id="cd00448">
    <property type="entry name" value="YjgF_YER057c_UK114_family"/>
    <property type="match status" value="1"/>
</dbReference>
<dbReference type="EMBL" id="JAZHXI010000020">
    <property type="protein sequence ID" value="KAL2060870.1"/>
    <property type="molecule type" value="Genomic_DNA"/>
</dbReference>
<accession>A0ABR4BTE5</accession>
<dbReference type="InterPro" id="IPR035959">
    <property type="entry name" value="RutC-like_sf"/>
</dbReference>
<comment type="similarity">
    <text evidence="1">Belongs to the RutC family.</text>
</comment>
<gene>
    <name evidence="2" type="ORF">VTL71DRAFT_8922</name>
</gene>
<dbReference type="SUPFAM" id="SSF55298">
    <property type="entry name" value="YjgF-like"/>
    <property type="match status" value="1"/>
</dbReference>
<evidence type="ECO:0000313" key="2">
    <source>
        <dbReference type="EMBL" id="KAL2060870.1"/>
    </source>
</evidence>
<organism evidence="2 3">
    <name type="scientific">Oculimacula yallundae</name>
    <dbReference type="NCBI Taxonomy" id="86028"/>
    <lineage>
        <taxon>Eukaryota</taxon>
        <taxon>Fungi</taxon>
        <taxon>Dikarya</taxon>
        <taxon>Ascomycota</taxon>
        <taxon>Pezizomycotina</taxon>
        <taxon>Leotiomycetes</taxon>
        <taxon>Helotiales</taxon>
        <taxon>Ploettnerulaceae</taxon>
        <taxon>Oculimacula</taxon>
    </lineage>
</organism>
<sequence length="148" mass="16363">MSLSRQSTPLNPPSVPAPQPQFSQINTLTIQPGDKLIAITGQLAIQPNPEDPVPTGFEEQVWLALQNLENCLKAAGASKRHIFKVTHHVVDFDYEKQNPAKVFIEWLESESGLKDFRPASAMLPVQRLAGPGLMYEIETWAVVPAHAQ</sequence>
<dbReference type="Pfam" id="PF01042">
    <property type="entry name" value="Ribonuc_L-PSP"/>
    <property type="match status" value="1"/>
</dbReference>